<evidence type="ECO:0000313" key="1">
    <source>
        <dbReference type="EMBL" id="CKR96850.1"/>
    </source>
</evidence>
<sequence length="135" mass="14511">MLLVGNEREHQIPWRHDSGLTKVAGNHNHHAHHVLHVDRATTPDVAVFDGAGKRVHTPFGRFSRHHIEMPVDQQRAARTIGARQPGEHVAAAGRTGFNVFRLVADFGELLGDPACALGLTLGGPGFATVGGIEPD</sequence>
<proteinExistence type="predicted"/>
<dbReference type="AlphaFoldDB" id="A0A655FMG3"/>
<dbReference type="EMBL" id="CNFU01000503">
    <property type="protein sequence ID" value="CKR96850.1"/>
    <property type="molecule type" value="Genomic_DNA"/>
</dbReference>
<gene>
    <name evidence="1" type="ORF">ERS027661_02399</name>
</gene>
<accession>A0A655FMG3</accession>
<evidence type="ECO:0000313" key="2">
    <source>
        <dbReference type="Proteomes" id="UP000049023"/>
    </source>
</evidence>
<name>A0A655FMG3_MYCTX</name>
<reference evidence="1 2" key="1">
    <citation type="submission" date="2015-03" db="EMBL/GenBank/DDBJ databases">
        <authorList>
            <consortium name="Pathogen Informatics"/>
        </authorList>
    </citation>
    <scope>NUCLEOTIDE SEQUENCE [LARGE SCALE GENOMIC DNA]</scope>
    <source>
        <strain evidence="1 2">Bir 187</strain>
    </source>
</reference>
<protein>
    <submittedName>
        <fullName evidence="1">Uncharacterized protein</fullName>
    </submittedName>
</protein>
<dbReference type="Proteomes" id="UP000049023">
    <property type="component" value="Unassembled WGS sequence"/>
</dbReference>
<organism evidence="1 2">
    <name type="scientific">Mycobacterium tuberculosis</name>
    <dbReference type="NCBI Taxonomy" id="1773"/>
    <lineage>
        <taxon>Bacteria</taxon>
        <taxon>Bacillati</taxon>
        <taxon>Actinomycetota</taxon>
        <taxon>Actinomycetes</taxon>
        <taxon>Mycobacteriales</taxon>
        <taxon>Mycobacteriaceae</taxon>
        <taxon>Mycobacterium</taxon>
        <taxon>Mycobacterium tuberculosis complex</taxon>
    </lineage>
</organism>